<feature type="transmembrane region" description="Helical" evidence="1">
    <location>
        <begin position="111"/>
        <end position="129"/>
    </location>
</feature>
<keyword evidence="1" id="KW-0812">Transmembrane</keyword>
<organism evidence="2 3">
    <name type="scientific">Mycoplasma phocoeninasale</name>
    <dbReference type="NCBI Taxonomy" id="2726117"/>
    <lineage>
        <taxon>Bacteria</taxon>
        <taxon>Bacillati</taxon>
        <taxon>Mycoplasmatota</taxon>
        <taxon>Mollicutes</taxon>
        <taxon>Mycoplasmataceae</taxon>
        <taxon>Mycoplasma</taxon>
    </lineage>
</organism>
<protein>
    <submittedName>
        <fullName evidence="2">Uncharacterized protein</fullName>
    </submittedName>
</protein>
<name>A0A858U235_9MOLU</name>
<proteinExistence type="predicted"/>
<accession>A0A858U235</accession>
<evidence type="ECO:0000313" key="2">
    <source>
        <dbReference type="EMBL" id="QJG66472.1"/>
    </source>
</evidence>
<keyword evidence="1" id="KW-0472">Membrane</keyword>
<evidence type="ECO:0000256" key="1">
    <source>
        <dbReference type="SAM" id="Phobius"/>
    </source>
</evidence>
<keyword evidence="1" id="KW-1133">Transmembrane helix</keyword>
<dbReference type="EMBL" id="CP051480">
    <property type="protein sequence ID" value="QJG66472.1"/>
    <property type="molecule type" value="Genomic_DNA"/>
</dbReference>
<dbReference type="AlphaFoldDB" id="A0A858U235"/>
<dbReference type="NCBIfam" id="NF045996">
    <property type="entry name" value="MAG0920_fam"/>
    <property type="match status" value="1"/>
</dbReference>
<feature type="transmembrane region" description="Helical" evidence="1">
    <location>
        <begin position="74"/>
        <end position="99"/>
    </location>
</feature>
<reference evidence="2 3" key="1">
    <citation type="submission" date="2020-04" db="EMBL/GenBank/DDBJ databases">
        <title>Novel Mycoplasma species detected in Phocoena phocoena (harbor porpoise) from the USA.</title>
        <authorList>
            <person name="Volokhov D.V."/>
        </authorList>
    </citation>
    <scope>NUCLEOTIDE SEQUENCE [LARGE SCALE GENOMIC DNA]</scope>
    <source>
        <strain evidence="2 3">C264-NAS</strain>
    </source>
</reference>
<dbReference type="RefSeq" id="WP_169580295.1">
    <property type="nucleotide sequence ID" value="NZ_CP051480.1"/>
</dbReference>
<sequence length="253" mass="30296">MDLDSTSEIKSYIFLIVAMLMIIIPSSLFRLGSYFFYHQQEQILLKKGVSDLFLNENIAINNNFFKTFNKKFKFIFIILLILMFSSFLAFLLLTIDLLITKNSYNATFLKYIFAIGGIVLFIVELCYLLRIMSVRKEFKIWEMKNKDLHDASLFENLVTERNDDILKIFLQSYFEMSITITILNNKISLKFKNWREWILKSGRNFDDEFYYFLIFNYKKVSINGKLFSIEDYAYIYQNRNKLFNIDQPQEQSK</sequence>
<dbReference type="KEGG" id="mphn:HGG64_02020"/>
<dbReference type="Proteomes" id="UP000501728">
    <property type="component" value="Chromosome"/>
</dbReference>
<keyword evidence="3" id="KW-1185">Reference proteome</keyword>
<gene>
    <name evidence="2" type="ORF">HGG64_02020</name>
</gene>
<evidence type="ECO:0000313" key="3">
    <source>
        <dbReference type="Proteomes" id="UP000501728"/>
    </source>
</evidence>
<feature type="transmembrane region" description="Helical" evidence="1">
    <location>
        <begin position="12"/>
        <end position="37"/>
    </location>
</feature>